<evidence type="ECO:0000256" key="1">
    <source>
        <dbReference type="ARBA" id="ARBA00022649"/>
    </source>
</evidence>
<dbReference type="InterPro" id="IPR035093">
    <property type="entry name" value="RelE/ParE_toxin_dom_sf"/>
</dbReference>
<comment type="caution">
    <text evidence="2">The sequence shown here is derived from an EMBL/GenBank/DDBJ whole genome shotgun (WGS) entry which is preliminary data.</text>
</comment>
<dbReference type="Pfam" id="PF05016">
    <property type="entry name" value="ParE_toxin"/>
    <property type="match status" value="1"/>
</dbReference>
<protein>
    <submittedName>
        <fullName evidence="2">Type II toxin-antitoxin system RelE/ParE family toxin</fullName>
    </submittedName>
</protein>
<sequence>MVKIVWSDEAQQAFISHLRNAKIEFGKSTAKRWLKERKEIEWRLQRFPESYPPEELLSGRTILYRRCHLMNKRFKFVYYYDETEDTVYIVNIWDTRMNPKTLIKSIG</sequence>
<evidence type="ECO:0000313" key="3">
    <source>
        <dbReference type="Proteomes" id="UP000763088"/>
    </source>
</evidence>
<accession>A0A928BTL8</accession>
<keyword evidence="1" id="KW-1277">Toxin-antitoxin system</keyword>
<dbReference type="InterPro" id="IPR007712">
    <property type="entry name" value="RelE/ParE_toxin"/>
</dbReference>
<dbReference type="Proteomes" id="UP000763088">
    <property type="component" value="Unassembled WGS sequence"/>
</dbReference>
<evidence type="ECO:0000313" key="2">
    <source>
        <dbReference type="EMBL" id="MBE6266772.1"/>
    </source>
</evidence>
<proteinExistence type="predicted"/>
<dbReference type="EMBL" id="SUYD01000012">
    <property type="protein sequence ID" value="MBE6266772.1"/>
    <property type="molecule type" value="Genomic_DNA"/>
</dbReference>
<gene>
    <name evidence="2" type="ORF">E7102_09935</name>
</gene>
<name>A0A928BTL8_XYLRU</name>
<reference evidence="2" key="1">
    <citation type="submission" date="2019-04" db="EMBL/GenBank/DDBJ databases">
        <title>Evolution of Biomass-Degrading Anaerobic Consortia Revealed by Metagenomics.</title>
        <authorList>
            <person name="Peng X."/>
        </authorList>
    </citation>
    <scope>NUCLEOTIDE SEQUENCE</scope>
    <source>
        <strain evidence="2">SIG141</strain>
    </source>
</reference>
<organism evidence="2 3">
    <name type="scientific">Xylanibacter ruminicola</name>
    <name type="common">Prevotella ruminicola</name>
    <dbReference type="NCBI Taxonomy" id="839"/>
    <lineage>
        <taxon>Bacteria</taxon>
        <taxon>Pseudomonadati</taxon>
        <taxon>Bacteroidota</taxon>
        <taxon>Bacteroidia</taxon>
        <taxon>Bacteroidales</taxon>
        <taxon>Prevotellaceae</taxon>
        <taxon>Xylanibacter</taxon>
    </lineage>
</organism>
<dbReference type="Gene3D" id="3.30.2310.20">
    <property type="entry name" value="RelE-like"/>
    <property type="match status" value="1"/>
</dbReference>
<dbReference type="AlphaFoldDB" id="A0A928BTL8"/>